<sequence>MSTSRLGIVGWNPYLSANHFSQRTRRQIMITKCGSESSKSRIYYCQRRIVGKFDRRGNDNSHNVRPNANVCTATDDDTDTDTHATVDTSIDDEDNIGGSLTQPVAAEAKDTQWEPKSTQQSTTEDDDGASATRDEA</sequence>
<dbReference type="Proteomes" id="UP000828251">
    <property type="component" value="Unassembled WGS sequence"/>
</dbReference>
<protein>
    <submittedName>
        <fullName evidence="2">Uncharacterized protein</fullName>
    </submittedName>
</protein>
<dbReference type="EMBL" id="JAIQCV010000013">
    <property type="protein sequence ID" value="KAH1031219.1"/>
    <property type="molecule type" value="Genomic_DNA"/>
</dbReference>
<evidence type="ECO:0000256" key="1">
    <source>
        <dbReference type="SAM" id="MobiDB-lite"/>
    </source>
</evidence>
<feature type="region of interest" description="Disordered" evidence="1">
    <location>
        <begin position="54"/>
        <end position="136"/>
    </location>
</feature>
<evidence type="ECO:0000313" key="2">
    <source>
        <dbReference type="EMBL" id="KAH1031219.1"/>
    </source>
</evidence>
<feature type="compositionally biased region" description="Polar residues" evidence="1">
    <location>
        <begin position="60"/>
        <end position="71"/>
    </location>
</feature>
<organism evidence="2 3">
    <name type="scientific">Gossypium stocksii</name>
    <dbReference type="NCBI Taxonomy" id="47602"/>
    <lineage>
        <taxon>Eukaryota</taxon>
        <taxon>Viridiplantae</taxon>
        <taxon>Streptophyta</taxon>
        <taxon>Embryophyta</taxon>
        <taxon>Tracheophyta</taxon>
        <taxon>Spermatophyta</taxon>
        <taxon>Magnoliopsida</taxon>
        <taxon>eudicotyledons</taxon>
        <taxon>Gunneridae</taxon>
        <taxon>Pentapetalae</taxon>
        <taxon>rosids</taxon>
        <taxon>malvids</taxon>
        <taxon>Malvales</taxon>
        <taxon>Malvaceae</taxon>
        <taxon>Malvoideae</taxon>
        <taxon>Gossypium</taxon>
    </lineage>
</organism>
<accession>A0A9D3ZEZ0</accession>
<reference evidence="2 3" key="1">
    <citation type="journal article" date="2021" name="Plant Biotechnol. J.">
        <title>Multi-omics assisted identification of the key and species-specific regulatory components of drought-tolerant mechanisms in Gossypium stocksii.</title>
        <authorList>
            <person name="Yu D."/>
            <person name="Ke L."/>
            <person name="Zhang D."/>
            <person name="Wu Y."/>
            <person name="Sun Y."/>
            <person name="Mei J."/>
            <person name="Sun J."/>
            <person name="Sun Y."/>
        </authorList>
    </citation>
    <scope>NUCLEOTIDE SEQUENCE [LARGE SCALE GENOMIC DNA]</scope>
    <source>
        <strain evidence="3">cv. E1</strain>
        <tissue evidence="2">Leaf</tissue>
    </source>
</reference>
<evidence type="ECO:0000313" key="3">
    <source>
        <dbReference type="Proteomes" id="UP000828251"/>
    </source>
</evidence>
<comment type="caution">
    <text evidence="2">The sequence shown here is derived from an EMBL/GenBank/DDBJ whole genome shotgun (WGS) entry which is preliminary data.</text>
</comment>
<dbReference type="AlphaFoldDB" id="A0A9D3ZEZ0"/>
<name>A0A9D3ZEZ0_9ROSI</name>
<gene>
    <name evidence="2" type="ORF">J1N35_043393</name>
</gene>
<keyword evidence="3" id="KW-1185">Reference proteome</keyword>
<proteinExistence type="predicted"/>